<evidence type="ECO:0000313" key="1">
    <source>
        <dbReference type="EMBL" id="KAB2570081.1"/>
    </source>
</evidence>
<dbReference type="OrthoDB" id="1577640at2759"/>
<keyword evidence="2" id="KW-1185">Reference proteome</keyword>
<proteinExistence type="predicted"/>
<comment type="caution">
    <text evidence="1">The sequence shown here is derived from an EMBL/GenBank/DDBJ whole genome shotgun (WGS) entry which is preliminary data.</text>
</comment>
<name>A0A5N5CXK6_9PEZI</name>
<protein>
    <submittedName>
        <fullName evidence="1">Uncharacterized protein</fullName>
    </submittedName>
</protein>
<dbReference type="EMBL" id="VCHE01000152">
    <property type="protein sequence ID" value="KAB2570081.1"/>
    <property type="molecule type" value="Genomic_DNA"/>
</dbReference>
<dbReference type="AlphaFoldDB" id="A0A5N5CXK6"/>
<evidence type="ECO:0000313" key="2">
    <source>
        <dbReference type="Proteomes" id="UP000325902"/>
    </source>
</evidence>
<gene>
    <name evidence="1" type="ORF">DBV05_g11250</name>
</gene>
<organism evidence="1 2">
    <name type="scientific">Lasiodiplodia theobromae</name>
    <dbReference type="NCBI Taxonomy" id="45133"/>
    <lineage>
        <taxon>Eukaryota</taxon>
        <taxon>Fungi</taxon>
        <taxon>Dikarya</taxon>
        <taxon>Ascomycota</taxon>
        <taxon>Pezizomycotina</taxon>
        <taxon>Dothideomycetes</taxon>
        <taxon>Dothideomycetes incertae sedis</taxon>
        <taxon>Botryosphaeriales</taxon>
        <taxon>Botryosphaeriaceae</taxon>
        <taxon>Lasiodiplodia</taxon>
    </lineage>
</organism>
<reference evidence="1 2" key="1">
    <citation type="journal article" date="2019" name="Sci. Rep.">
        <title>A multi-omics analysis of the grapevine pathogen Lasiodiplodia theobromae reveals that temperature affects the expression of virulence- and pathogenicity-related genes.</title>
        <authorList>
            <person name="Felix C."/>
            <person name="Meneses R."/>
            <person name="Goncalves M.F.M."/>
            <person name="Tilleman L."/>
            <person name="Duarte A.S."/>
            <person name="Jorrin-Novo J.V."/>
            <person name="Van de Peer Y."/>
            <person name="Deforce D."/>
            <person name="Van Nieuwerburgh F."/>
            <person name="Esteves A.C."/>
            <person name="Alves A."/>
        </authorList>
    </citation>
    <scope>NUCLEOTIDE SEQUENCE [LARGE SCALE GENOMIC DNA]</scope>
    <source>
        <strain evidence="1 2">LA-SOL3</strain>
    </source>
</reference>
<dbReference type="Proteomes" id="UP000325902">
    <property type="component" value="Unassembled WGS sequence"/>
</dbReference>
<sequence>MAEDGPDAASEMLKDHDNQRHIINSEFGGYEQGKTDVYGRPQSFQKYNFFKQLVSDAWDTFDQIYSQQDQAKKSQTQQLRIPGFSIEGYEYMDLVSLRSSLTRRYINLNRNGSEWSSFIRQINAITLFGQNFGEIYTPGHDEEHHICAPWRTVPMDHEYLTVPISLLKELNERSREDGKIGPESLEIAKHVLWTPSEGAFRRCAAAGREDCCCAREFNDRVQRLATTSNILKSLVSRKGAVSRKDVVFAPSGGAVIIGGSSMLIDAGACYSDNSSSAASFSDVRFRNDFNGDWEDGLAI</sequence>
<accession>A0A5N5CXK6</accession>